<dbReference type="AlphaFoldDB" id="A0A1B7L2D1"/>
<reference evidence="3" key="1">
    <citation type="submission" date="2016-05" db="EMBL/GenBank/DDBJ databases">
        <authorList>
            <person name="Behera P."/>
            <person name="Vaishampayan P."/>
            <person name="Singh N."/>
            <person name="Raina V."/>
            <person name="Suar M."/>
            <person name="Pattnaik A."/>
            <person name="Rastogi G."/>
        </authorList>
    </citation>
    <scope>NUCLEOTIDE SEQUENCE [LARGE SCALE GENOMIC DNA]</scope>
    <source>
        <strain evidence="3">MP23</strain>
    </source>
</reference>
<dbReference type="Gene3D" id="1.10.260.40">
    <property type="entry name" value="lambda repressor-like DNA-binding domains"/>
    <property type="match status" value="1"/>
</dbReference>
<gene>
    <name evidence="2" type="ORF">A9B99_09035</name>
</gene>
<proteinExistence type="predicted"/>
<dbReference type="InterPro" id="IPR010982">
    <property type="entry name" value="Lambda_DNA-bd_dom_sf"/>
</dbReference>
<evidence type="ECO:0000259" key="1">
    <source>
        <dbReference type="PROSITE" id="PS50943"/>
    </source>
</evidence>
<name>A0A1B7L2D1_9ENTR</name>
<dbReference type="InterPro" id="IPR027417">
    <property type="entry name" value="P-loop_NTPase"/>
</dbReference>
<dbReference type="OrthoDB" id="8566588at2"/>
<dbReference type="SMART" id="SM00530">
    <property type="entry name" value="HTH_XRE"/>
    <property type="match status" value="1"/>
</dbReference>
<dbReference type="Proteomes" id="UP000078225">
    <property type="component" value="Unassembled WGS sequence"/>
</dbReference>
<dbReference type="RefSeq" id="WP_032715519.1">
    <property type="nucleotide sequence ID" value="NZ_LYRP01000022.1"/>
</dbReference>
<dbReference type="SUPFAM" id="SSF52540">
    <property type="entry name" value="P-loop containing nucleoside triphosphate hydrolases"/>
    <property type="match status" value="1"/>
</dbReference>
<sequence length="709" mass="79784">MITNISSLELGQYLTLVRERAGIKQAELARRVTWSAAVLSRIESGDRSVESGELSMLLEAIDTPEALRLRTILERNWQIIERPSLDHPDQDLLWSAEEVAKQLMELAQKPDTKNAFERRLSTYVGELKASANLLLKREHQVAFIGSIGIGKSTAICRLTGLEVSNTDAHPSAPVLEAGAGGITVCEVHLRQGPSYGLIIEPCLDDVIRAHVTDFAEYIRGIGIQGGSGDESQGISKEIERAIRNLARLRISKSKGVDGKTVRHDEAKELASKFSSTREVVVEILSRMELPRRDRRDVWYDASTGKQPLNWLKDTFEEVNNGRHPEFTLPARIEVIVPDHLLPIDNLSVRFIDTKGIDRTSARADLECLLDDPHTLAILCSGFNNAPAAEARLLLERAKDAGVRGLIQKAALLVLPRAGEALEVKDEMGMRVENAEEGYELKHEQISMSLAPLGLSELAVGFFDSRQDDPKLFQAFLSERLNNVRQSFAHQLSEIITNANALLQNYELAQTQEVIRQAAQQLRTWINRHRSLEHLNMHVQDSLIEQLGYAYAATVRASVNREGDWYNFNFGHHLGYGARKIAVQSLSSAVLGFAEICQNMAETPELEEANELLGQSQRLLQTAYDELLSKIQLMGQTSFRDELKQDRNFWNSCQREWGQGSGYKGRIAAHSRDWFNNPEKKRLEDELWSMIQREWDLALTRVESLLITDE</sequence>
<dbReference type="Pfam" id="PF13560">
    <property type="entry name" value="HTH_31"/>
    <property type="match status" value="1"/>
</dbReference>
<dbReference type="SUPFAM" id="SSF47413">
    <property type="entry name" value="lambda repressor-like DNA-binding domains"/>
    <property type="match status" value="1"/>
</dbReference>
<protein>
    <submittedName>
        <fullName evidence="2">Transcriptional regulator</fullName>
    </submittedName>
</protein>
<dbReference type="CDD" id="cd00093">
    <property type="entry name" value="HTH_XRE"/>
    <property type="match status" value="1"/>
</dbReference>
<comment type="caution">
    <text evidence="2">The sequence shown here is derived from an EMBL/GenBank/DDBJ whole genome shotgun (WGS) entry which is preliminary data.</text>
</comment>
<keyword evidence="3" id="KW-1185">Reference proteome</keyword>
<dbReference type="GO" id="GO:0003677">
    <property type="term" value="F:DNA binding"/>
    <property type="evidence" value="ECO:0007669"/>
    <property type="project" value="InterPro"/>
</dbReference>
<organism evidence="2 3">
    <name type="scientific">Mangrovibacter phragmitis</name>
    <dbReference type="NCBI Taxonomy" id="1691903"/>
    <lineage>
        <taxon>Bacteria</taxon>
        <taxon>Pseudomonadati</taxon>
        <taxon>Pseudomonadota</taxon>
        <taxon>Gammaproteobacteria</taxon>
        <taxon>Enterobacterales</taxon>
        <taxon>Enterobacteriaceae</taxon>
        <taxon>Mangrovibacter</taxon>
    </lineage>
</organism>
<accession>A0A1B7L2D1</accession>
<evidence type="ECO:0000313" key="3">
    <source>
        <dbReference type="Proteomes" id="UP000078225"/>
    </source>
</evidence>
<dbReference type="InterPro" id="IPR001387">
    <property type="entry name" value="Cro/C1-type_HTH"/>
</dbReference>
<dbReference type="EMBL" id="LYRP01000022">
    <property type="protein sequence ID" value="OAT76448.1"/>
    <property type="molecule type" value="Genomic_DNA"/>
</dbReference>
<evidence type="ECO:0000313" key="2">
    <source>
        <dbReference type="EMBL" id="OAT76448.1"/>
    </source>
</evidence>
<dbReference type="STRING" id="1691903.A9B99_09035"/>
<feature type="domain" description="HTH cro/C1-type" evidence="1">
    <location>
        <begin position="14"/>
        <end position="67"/>
    </location>
</feature>
<dbReference type="PROSITE" id="PS50943">
    <property type="entry name" value="HTH_CROC1"/>
    <property type="match status" value="1"/>
</dbReference>